<protein>
    <submittedName>
        <fullName evidence="4">TetR family transcriptional regulator</fullName>
    </submittedName>
</protein>
<dbReference type="Pfam" id="PF17934">
    <property type="entry name" value="TetR_C_26"/>
    <property type="match status" value="1"/>
</dbReference>
<dbReference type="InterPro" id="IPR001647">
    <property type="entry name" value="HTH_TetR"/>
</dbReference>
<dbReference type="KEGG" id="nmy:CJ229_001085"/>
<proteinExistence type="predicted"/>
<dbReference type="PROSITE" id="PS50977">
    <property type="entry name" value="HTH_TETR_2"/>
    <property type="match status" value="1"/>
</dbReference>
<dbReference type="Gene3D" id="1.10.357.10">
    <property type="entry name" value="Tetracycline Repressor, domain 2"/>
    <property type="match status" value="1"/>
</dbReference>
<dbReference type="PRINTS" id="PR00455">
    <property type="entry name" value="HTHTETR"/>
</dbReference>
<gene>
    <name evidence="4" type="ORF">CJ229_001085</name>
</gene>
<dbReference type="RefSeq" id="WP_102167651.1">
    <property type="nucleotide sequence ID" value="NZ_CP136964.1"/>
</dbReference>
<dbReference type="SUPFAM" id="SSF48498">
    <property type="entry name" value="Tetracyclin repressor-like, C-terminal domain"/>
    <property type="match status" value="1"/>
</dbReference>
<dbReference type="PANTHER" id="PTHR43479">
    <property type="entry name" value="ACREF/ENVCD OPERON REPRESSOR-RELATED"/>
    <property type="match status" value="1"/>
</dbReference>
<dbReference type="InterPro" id="IPR009057">
    <property type="entry name" value="Homeodomain-like_sf"/>
</dbReference>
<feature type="domain" description="HTH tetR-type" evidence="3">
    <location>
        <begin position="1"/>
        <end position="61"/>
    </location>
</feature>
<dbReference type="Proteomes" id="UP000243626">
    <property type="component" value="Chromosome"/>
</dbReference>
<dbReference type="InterPro" id="IPR050624">
    <property type="entry name" value="HTH-type_Tx_Regulator"/>
</dbReference>
<dbReference type="AlphaFoldDB" id="A0AAF1BRV2"/>
<evidence type="ECO:0000256" key="1">
    <source>
        <dbReference type="ARBA" id="ARBA00023125"/>
    </source>
</evidence>
<organism evidence="4 5">
    <name type="scientific">Nosocomiicoccus massiliensis</name>
    <dbReference type="NCBI Taxonomy" id="1232430"/>
    <lineage>
        <taxon>Bacteria</taxon>
        <taxon>Bacillati</taxon>
        <taxon>Bacillota</taxon>
        <taxon>Bacilli</taxon>
        <taxon>Bacillales</taxon>
        <taxon>Staphylococcaceae</taxon>
        <taxon>Nosocomiicoccus</taxon>
    </lineage>
</organism>
<dbReference type="InterPro" id="IPR023772">
    <property type="entry name" value="DNA-bd_HTH_TetR-type_CS"/>
</dbReference>
<evidence type="ECO:0000259" key="3">
    <source>
        <dbReference type="PROSITE" id="PS50977"/>
    </source>
</evidence>
<keyword evidence="5" id="KW-1185">Reference proteome</keyword>
<dbReference type="Pfam" id="PF00440">
    <property type="entry name" value="TetR_N"/>
    <property type="match status" value="1"/>
</dbReference>
<reference evidence="5" key="1">
    <citation type="submission" date="2017-09" db="EMBL/GenBank/DDBJ databases">
        <title>Bacterial strain isolated from the female urinary microbiota.</title>
        <authorList>
            <person name="Thomas-White K."/>
            <person name="Kumar N."/>
            <person name="Forster S."/>
            <person name="Putonti C."/>
            <person name="Lawley T."/>
            <person name="Wolfe A.J."/>
        </authorList>
    </citation>
    <scope>NUCLEOTIDE SEQUENCE [LARGE SCALE GENOMIC DNA]</scope>
    <source>
        <strain evidence="5">UMB0959</strain>
    </source>
</reference>
<name>A0AAF1BRV2_9STAP</name>
<feature type="DNA-binding region" description="H-T-H motif" evidence="2">
    <location>
        <begin position="24"/>
        <end position="43"/>
    </location>
</feature>
<dbReference type="SUPFAM" id="SSF46689">
    <property type="entry name" value="Homeodomain-like"/>
    <property type="match status" value="1"/>
</dbReference>
<accession>A0AAF1BRV2</accession>
<dbReference type="PROSITE" id="PS01081">
    <property type="entry name" value="HTH_TETR_1"/>
    <property type="match status" value="1"/>
</dbReference>
<evidence type="ECO:0000256" key="2">
    <source>
        <dbReference type="PROSITE-ProRule" id="PRU00335"/>
    </source>
</evidence>
<dbReference type="InterPro" id="IPR041603">
    <property type="entry name" value="YvdT_C"/>
</dbReference>
<dbReference type="EMBL" id="CP136964">
    <property type="protein sequence ID" value="WOS96368.1"/>
    <property type="molecule type" value="Genomic_DNA"/>
</dbReference>
<evidence type="ECO:0000313" key="4">
    <source>
        <dbReference type="EMBL" id="WOS96368.1"/>
    </source>
</evidence>
<dbReference type="InterPro" id="IPR036271">
    <property type="entry name" value="Tet_transcr_reg_TetR-rel_C_sf"/>
</dbReference>
<dbReference type="GO" id="GO:0003677">
    <property type="term" value="F:DNA binding"/>
    <property type="evidence" value="ECO:0007669"/>
    <property type="project" value="UniProtKB-UniRule"/>
</dbReference>
<keyword evidence="1 2" id="KW-0238">DNA-binding</keyword>
<dbReference type="PANTHER" id="PTHR43479:SF8">
    <property type="entry name" value="TRANSCRIPTIONAL REGULATOR, TETR FAMILY"/>
    <property type="match status" value="1"/>
</dbReference>
<sequence length="187" mass="21550">MNKEERIIESAIEVFLEKGIEKATVSEIVKKAEIAQGTFYLYFDSKLSVMPKIAEVMVEKILEELSQNVDGESIEEEIKSVIDTIFNITKEYKSLTTLIYSGLTQTQYVGDWEKIYAPLYDFIEQLLIPRKNNGEIRETVNTAFISKILIGSIESLAEQMYLYDEASEENVIEYKEELFTFILKGLK</sequence>
<evidence type="ECO:0000313" key="5">
    <source>
        <dbReference type="Proteomes" id="UP000243626"/>
    </source>
</evidence>